<keyword evidence="2" id="KW-1185">Reference proteome</keyword>
<dbReference type="EMBL" id="CM010717">
    <property type="protein sequence ID" value="RZC55065.1"/>
    <property type="molecule type" value="Genomic_DNA"/>
</dbReference>
<protein>
    <submittedName>
        <fullName evidence="1">Uncharacterized protein</fullName>
    </submittedName>
</protein>
<sequence length="60" mass="7050">MQPFHTTIQAPDKSPLELQIRTQVLHSPATWLHKESEKNVSPSRIYMYPRLTYLRSSPNE</sequence>
<name>A0A4Y7J5Z8_PAPSO</name>
<organism evidence="1 2">
    <name type="scientific">Papaver somniferum</name>
    <name type="common">Opium poppy</name>
    <dbReference type="NCBI Taxonomy" id="3469"/>
    <lineage>
        <taxon>Eukaryota</taxon>
        <taxon>Viridiplantae</taxon>
        <taxon>Streptophyta</taxon>
        <taxon>Embryophyta</taxon>
        <taxon>Tracheophyta</taxon>
        <taxon>Spermatophyta</taxon>
        <taxon>Magnoliopsida</taxon>
        <taxon>Ranunculales</taxon>
        <taxon>Papaveraceae</taxon>
        <taxon>Papaveroideae</taxon>
        <taxon>Papaver</taxon>
    </lineage>
</organism>
<reference evidence="1 2" key="1">
    <citation type="journal article" date="2018" name="Science">
        <title>The opium poppy genome and morphinan production.</title>
        <authorList>
            <person name="Guo L."/>
            <person name="Winzer T."/>
            <person name="Yang X."/>
            <person name="Li Y."/>
            <person name="Ning Z."/>
            <person name="He Z."/>
            <person name="Teodor R."/>
            <person name="Lu Y."/>
            <person name="Bowser T.A."/>
            <person name="Graham I.A."/>
            <person name="Ye K."/>
        </authorList>
    </citation>
    <scope>NUCLEOTIDE SEQUENCE [LARGE SCALE GENOMIC DNA]</scope>
    <source>
        <strain evidence="2">cv. HN1</strain>
        <tissue evidence="1">Leaves</tissue>
    </source>
</reference>
<proteinExistence type="predicted"/>
<gene>
    <name evidence="1" type="ORF">C5167_013918</name>
</gene>
<evidence type="ECO:0000313" key="1">
    <source>
        <dbReference type="EMBL" id="RZC55065.1"/>
    </source>
</evidence>
<accession>A0A4Y7J5Z8</accession>
<dbReference type="Gramene" id="RZC55065">
    <property type="protein sequence ID" value="RZC55065"/>
    <property type="gene ID" value="C5167_013918"/>
</dbReference>
<dbReference type="Proteomes" id="UP000316621">
    <property type="component" value="Chromosome 3"/>
</dbReference>
<evidence type="ECO:0000313" key="2">
    <source>
        <dbReference type="Proteomes" id="UP000316621"/>
    </source>
</evidence>
<dbReference type="AlphaFoldDB" id="A0A4Y7J5Z8"/>